<comment type="caution">
    <text evidence="2">The sequence shown here is derived from an EMBL/GenBank/DDBJ whole genome shotgun (WGS) entry which is preliminary data.</text>
</comment>
<gene>
    <name evidence="2" type="ORF">DFR69_10560</name>
</gene>
<organism evidence="2 3">
    <name type="scientific">Nocardia neocaledoniensis</name>
    <dbReference type="NCBI Taxonomy" id="236511"/>
    <lineage>
        <taxon>Bacteria</taxon>
        <taxon>Bacillati</taxon>
        <taxon>Actinomycetota</taxon>
        <taxon>Actinomycetes</taxon>
        <taxon>Mycobacteriales</taxon>
        <taxon>Nocardiaceae</taxon>
        <taxon>Nocardia</taxon>
    </lineage>
</organism>
<evidence type="ECO:0008006" key="4">
    <source>
        <dbReference type="Google" id="ProtNLM"/>
    </source>
</evidence>
<evidence type="ECO:0000313" key="3">
    <source>
        <dbReference type="Proteomes" id="UP000246410"/>
    </source>
</evidence>
<dbReference type="AlphaFoldDB" id="A0A317NK65"/>
<dbReference type="SUPFAM" id="SSF51679">
    <property type="entry name" value="Bacterial luciferase-like"/>
    <property type="match status" value="1"/>
</dbReference>
<reference evidence="2 3" key="1">
    <citation type="submission" date="2018-05" db="EMBL/GenBank/DDBJ databases">
        <title>Genomic Encyclopedia of Type Strains, Phase IV (KMG-IV): sequencing the most valuable type-strain genomes for metagenomic binning, comparative biology and taxonomic classification.</title>
        <authorList>
            <person name="Goeker M."/>
        </authorList>
    </citation>
    <scope>NUCLEOTIDE SEQUENCE [LARGE SCALE GENOMIC DNA]</scope>
    <source>
        <strain evidence="2 3">DSM 44717</strain>
    </source>
</reference>
<sequence>MATALAAAEADTVAFSTPRSTIGPPIPAGAPNMLTGSPAQVADQLHRLRDDYGVSYIVSTTTHANSRPW</sequence>
<keyword evidence="3" id="KW-1185">Reference proteome</keyword>
<dbReference type="RefSeq" id="WP_110038373.1">
    <property type="nucleotide sequence ID" value="NZ_QGTL01000005.1"/>
</dbReference>
<dbReference type="GO" id="GO:0016705">
    <property type="term" value="F:oxidoreductase activity, acting on paired donors, with incorporation or reduction of molecular oxygen"/>
    <property type="evidence" value="ECO:0007669"/>
    <property type="project" value="InterPro"/>
</dbReference>
<feature type="compositionally biased region" description="Low complexity" evidence="1">
    <location>
        <begin position="1"/>
        <end position="14"/>
    </location>
</feature>
<evidence type="ECO:0000313" key="2">
    <source>
        <dbReference type="EMBL" id="PWV74994.1"/>
    </source>
</evidence>
<accession>A0A317NK65</accession>
<name>A0A317NK65_9NOCA</name>
<proteinExistence type="predicted"/>
<dbReference type="InterPro" id="IPR036661">
    <property type="entry name" value="Luciferase-like_sf"/>
</dbReference>
<protein>
    <recommendedName>
        <fullName evidence="4">Luciferase-like monooxygenase</fullName>
    </recommendedName>
</protein>
<dbReference type="EMBL" id="QGTL01000005">
    <property type="protein sequence ID" value="PWV74994.1"/>
    <property type="molecule type" value="Genomic_DNA"/>
</dbReference>
<feature type="region of interest" description="Disordered" evidence="1">
    <location>
        <begin position="1"/>
        <end position="29"/>
    </location>
</feature>
<dbReference type="Gene3D" id="3.20.20.30">
    <property type="entry name" value="Luciferase-like domain"/>
    <property type="match status" value="1"/>
</dbReference>
<evidence type="ECO:0000256" key="1">
    <source>
        <dbReference type="SAM" id="MobiDB-lite"/>
    </source>
</evidence>
<dbReference type="Proteomes" id="UP000246410">
    <property type="component" value="Unassembled WGS sequence"/>
</dbReference>